<dbReference type="SMART" id="SM00448">
    <property type="entry name" value="REC"/>
    <property type="match status" value="1"/>
</dbReference>
<dbReference type="Gene3D" id="3.40.50.2300">
    <property type="match status" value="1"/>
</dbReference>
<evidence type="ECO:0000313" key="5">
    <source>
        <dbReference type="Proteomes" id="UP000287352"/>
    </source>
</evidence>
<dbReference type="InterPro" id="IPR050595">
    <property type="entry name" value="Bact_response_regulator"/>
</dbReference>
<sequence length="159" mass="17808">MKYFDYPANEVIPEGAYCTPQFTFHEPYILVVDDDHAILSVLMMVLENEGYAGLGLFESRRVYPFLEQIERSRRQGQMRSLPSLLLLDLMMPDVSGYELASRLSLHPTLSALPIIAISDDVTVSSVGMVSGASDLIGKPFYLDVLLEKLARYQSPAVLF</sequence>
<comment type="caution">
    <text evidence="4">The sequence shown here is derived from an EMBL/GenBank/DDBJ whole genome shotgun (WGS) entry which is preliminary data.</text>
</comment>
<evidence type="ECO:0000313" key="4">
    <source>
        <dbReference type="EMBL" id="GCE13302.1"/>
    </source>
</evidence>
<evidence type="ECO:0000259" key="3">
    <source>
        <dbReference type="PROSITE" id="PS50110"/>
    </source>
</evidence>
<evidence type="ECO:0000256" key="1">
    <source>
        <dbReference type="ARBA" id="ARBA00022553"/>
    </source>
</evidence>
<feature type="modified residue" description="4-aspartylphosphate" evidence="2">
    <location>
        <position position="88"/>
    </location>
</feature>
<reference evidence="5" key="1">
    <citation type="submission" date="2018-12" db="EMBL/GenBank/DDBJ databases">
        <title>Tengunoibacter tsumagoiensis gen. nov., sp. nov., Dictyobacter kobayashii sp. nov., D. alpinus sp. nov., and D. joshuensis sp. nov. and description of Dictyobacteraceae fam. nov. within the order Ktedonobacterales isolated from Tengu-no-mugimeshi.</title>
        <authorList>
            <person name="Wang C.M."/>
            <person name="Zheng Y."/>
            <person name="Sakai Y."/>
            <person name="Toyoda A."/>
            <person name="Minakuchi Y."/>
            <person name="Abe K."/>
            <person name="Yokota A."/>
            <person name="Yabe S."/>
        </authorList>
    </citation>
    <scope>NUCLEOTIDE SEQUENCE [LARGE SCALE GENOMIC DNA]</scope>
    <source>
        <strain evidence="5">Uno3</strain>
    </source>
</reference>
<dbReference type="InterPro" id="IPR001789">
    <property type="entry name" value="Sig_transdc_resp-reg_receiver"/>
</dbReference>
<dbReference type="Pfam" id="PF00072">
    <property type="entry name" value="Response_reg"/>
    <property type="match status" value="1"/>
</dbReference>
<organism evidence="4 5">
    <name type="scientific">Tengunoibacter tsumagoiensis</name>
    <dbReference type="NCBI Taxonomy" id="2014871"/>
    <lineage>
        <taxon>Bacteria</taxon>
        <taxon>Bacillati</taxon>
        <taxon>Chloroflexota</taxon>
        <taxon>Ktedonobacteria</taxon>
        <taxon>Ktedonobacterales</taxon>
        <taxon>Dictyobacteraceae</taxon>
        <taxon>Tengunoibacter</taxon>
    </lineage>
</organism>
<gene>
    <name evidence="4" type="ORF">KTT_31610</name>
</gene>
<protein>
    <recommendedName>
        <fullName evidence="3">Response regulatory domain-containing protein</fullName>
    </recommendedName>
</protein>
<feature type="domain" description="Response regulatory" evidence="3">
    <location>
        <begin position="28"/>
        <end position="153"/>
    </location>
</feature>
<keyword evidence="5" id="KW-1185">Reference proteome</keyword>
<dbReference type="OrthoDB" id="9808843at2"/>
<proteinExistence type="predicted"/>
<name>A0A402A2K5_9CHLR</name>
<evidence type="ECO:0000256" key="2">
    <source>
        <dbReference type="PROSITE-ProRule" id="PRU00169"/>
    </source>
</evidence>
<dbReference type="Proteomes" id="UP000287352">
    <property type="component" value="Unassembled WGS sequence"/>
</dbReference>
<dbReference type="EMBL" id="BIFR01000001">
    <property type="protein sequence ID" value="GCE13302.1"/>
    <property type="molecule type" value="Genomic_DNA"/>
</dbReference>
<dbReference type="SUPFAM" id="SSF52172">
    <property type="entry name" value="CheY-like"/>
    <property type="match status" value="1"/>
</dbReference>
<dbReference type="RefSeq" id="WP_126580844.1">
    <property type="nucleotide sequence ID" value="NZ_BIFR01000001.1"/>
</dbReference>
<dbReference type="PANTHER" id="PTHR44591">
    <property type="entry name" value="STRESS RESPONSE REGULATOR PROTEIN 1"/>
    <property type="match status" value="1"/>
</dbReference>
<dbReference type="GO" id="GO:0000160">
    <property type="term" value="P:phosphorelay signal transduction system"/>
    <property type="evidence" value="ECO:0007669"/>
    <property type="project" value="InterPro"/>
</dbReference>
<dbReference type="InterPro" id="IPR011006">
    <property type="entry name" value="CheY-like_superfamily"/>
</dbReference>
<dbReference type="AlphaFoldDB" id="A0A402A2K5"/>
<dbReference type="PANTHER" id="PTHR44591:SF3">
    <property type="entry name" value="RESPONSE REGULATORY DOMAIN-CONTAINING PROTEIN"/>
    <property type="match status" value="1"/>
</dbReference>
<keyword evidence="1 2" id="KW-0597">Phosphoprotein</keyword>
<dbReference type="PROSITE" id="PS50110">
    <property type="entry name" value="RESPONSE_REGULATORY"/>
    <property type="match status" value="1"/>
</dbReference>
<accession>A0A402A2K5</accession>